<evidence type="ECO:0000259" key="2">
    <source>
        <dbReference type="Pfam" id="PF01464"/>
    </source>
</evidence>
<dbReference type="Proteomes" id="UP000033358">
    <property type="component" value="Unassembled WGS sequence"/>
</dbReference>
<dbReference type="InterPro" id="IPR008258">
    <property type="entry name" value="Transglycosylase_SLT_dom_1"/>
</dbReference>
<sequence>MFIIKQVMILCIILGLNITSGYANEKDPTSKGVCHAAINVFERLHKIPKGLLHAIASTESTSNPWAVNREGKAFYFDTQDQATKFVKDSMSSGYKSIDVGCMQVNLLYHGSNFKTLDEAFHPINNINYAAIFLKQLYQETGSWKKAIKYYHSRDQKFNQKYLAKVMNIWAMVSL</sequence>
<dbReference type="AlphaFoldDB" id="A0A0F5MP32"/>
<dbReference type="SUPFAM" id="SSF53955">
    <property type="entry name" value="Lysozyme-like"/>
    <property type="match status" value="1"/>
</dbReference>
<comment type="caution">
    <text evidence="3">The sequence shown here is derived from an EMBL/GenBank/DDBJ whole genome shotgun (WGS) entry which is preliminary data.</text>
</comment>
<dbReference type="Pfam" id="PF01464">
    <property type="entry name" value="SLT"/>
    <property type="match status" value="1"/>
</dbReference>
<keyword evidence="4" id="KW-1185">Reference proteome</keyword>
<evidence type="ECO:0000256" key="1">
    <source>
        <dbReference type="ARBA" id="ARBA00009387"/>
    </source>
</evidence>
<gene>
    <name evidence="3" type="ORF">SZ25_00458</name>
</gene>
<feature type="domain" description="Transglycosylase SLT" evidence="2">
    <location>
        <begin position="45"/>
        <end position="152"/>
    </location>
</feature>
<dbReference type="Gene3D" id="1.10.530.10">
    <property type="match status" value="1"/>
</dbReference>
<reference evidence="3 4" key="1">
    <citation type="submission" date="2015-02" db="EMBL/GenBank/DDBJ databases">
        <title>Single cell genomics of a rare environmental alphaproteobacterium provides unique insights into Rickettsiaceae evolution.</title>
        <authorList>
            <person name="Martijn J."/>
            <person name="Schulz F."/>
            <person name="Zaremba-Niedzwiedzka K."/>
            <person name="Viklund J."/>
            <person name="Stepanauskas R."/>
            <person name="Andersson S.G.E."/>
            <person name="Horn M."/>
            <person name="Guy L."/>
            <person name="Ettema T.J.G."/>
        </authorList>
    </citation>
    <scope>NUCLEOTIDE SEQUENCE [LARGE SCALE GENOMIC DNA]</scope>
    <source>
        <strain evidence="3 4">SCGC AAA041-L04</strain>
    </source>
</reference>
<dbReference type="EMBL" id="JYHA01000078">
    <property type="protein sequence ID" value="KKB96451.1"/>
    <property type="molecule type" value="Genomic_DNA"/>
</dbReference>
<proteinExistence type="inferred from homology"/>
<organism evidence="3 4">
    <name type="scientific">Candidatus Arcanibacter lacustris</name>
    <dbReference type="NCBI Taxonomy" id="1607817"/>
    <lineage>
        <taxon>Bacteria</taxon>
        <taxon>Pseudomonadati</taxon>
        <taxon>Pseudomonadota</taxon>
        <taxon>Alphaproteobacteria</taxon>
        <taxon>Rickettsiales</taxon>
        <taxon>Candidatus Arcanibacter</taxon>
    </lineage>
</organism>
<accession>A0A0F5MP32</accession>
<evidence type="ECO:0000313" key="3">
    <source>
        <dbReference type="EMBL" id="KKB96451.1"/>
    </source>
</evidence>
<dbReference type="InterPro" id="IPR023346">
    <property type="entry name" value="Lysozyme-like_dom_sf"/>
</dbReference>
<comment type="similarity">
    <text evidence="1">Belongs to the virb1 family.</text>
</comment>
<dbReference type="CDD" id="cd13400">
    <property type="entry name" value="LT_IagB-like"/>
    <property type="match status" value="1"/>
</dbReference>
<evidence type="ECO:0000313" key="4">
    <source>
        <dbReference type="Proteomes" id="UP000033358"/>
    </source>
</evidence>
<protein>
    <submittedName>
        <fullName evidence="3">Transglycosylase SLT domain protein</fullName>
    </submittedName>
</protein>
<name>A0A0F5MP32_9RICK</name>